<dbReference type="PANTHER" id="PTHR31642:SF310">
    <property type="entry name" value="FATTY ALCOHOL:CAFFEOYL-COA ACYLTRANSFERASE"/>
    <property type="match status" value="1"/>
</dbReference>
<dbReference type="EMBL" id="CAKLCB010000071">
    <property type="protein sequence ID" value="CAH0514418.1"/>
    <property type="molecule type" value="Genomic_DNA"/>
</dbReference>
<organism evidence="3 4">
    <name type="scientific">Peronospora belbahrii</name>
    <dbReference type="NCBI Taxonomy" id="622444"/>
    <lineage>
        <taxon>Eukaryota</taxon>
        <taxon>Sar</taxon>
        <taxon>Stramenopiles</taxon>
        <taxon>Oomycota</taxon>
        <taxon>Peronosporomycetes</taxon>
        <taxon>Peronosporales</taxon>
        <taxon>Peronosporaceae</taxon>
        <taxon>Peronospora</taxon>
    </lineage>
</organism>
<evidence type="ECO:0008006" key="5">
    <source>
        <dbReference type="Google" id="ProtNLM"/>
    </source>
</evidence>
<dbReference type="InterPro" id="IPR023213">
    <property type="entry name" value="CAT-like_dom_sf"/>
</dbReference>
<dbReference type="Gene3D" id="3.30.559.10">
    <property type="entry name" value="Chloramphenicol acetyltransferase-like domain"/>
    <property type="match status" value="2"/>
</dbReference>
<evidence type="ECO:0000313" key="3">
    <source>
        <dbReference type="EMBL" id="CAH0514418.1"/>
    </source>
</evidence>
<feature type="compositionally biased region" description="Acidic residues" evidence="2">
    <location>
        <begin position="534"/>
        <end position="545"/>
    </location>
</feature>
<keyword evidence="4" id="KW-1185">Reference proteome</keyword>
<evidence type="ECO:0000256" key="1">
    <source>
        <dbReference type="ARBA" id="ARBA00022679"/>
    </source>
</evidence>
<feature type="region of interest" description="Disordered" evidence="2">
    <location>
        <begin position="527"/>
        <end position="557"/>
    </location>
</feature>
<accession>A0ABN8CT60</accession>
<keyword evidence="1" id="KW-0808">Transferase</keyword>
<gene>
    <name evidence="3" type="ORF">PBS001_LOCUS1171</name>
</gene>
<dbReference type="InterPro" id="IPR050317">
    <property type="entry name" value="Plant_Fungal_Acyltransferase"/>
</dbReference>
<dbReference type="Proteomes" id="UP001158986">
    <property type="component" value="Unassembled WGS sequence"/>
</dbReference>
<evidence type="ECO:0000313" key="4">
    <source>
        <dbReference type="Proteomes" id="UP001158986"/>
    </source>
</evidence>
<reference evidence="3 4" key="1">
    <citation type="submission" date="2021-11" db="EMBL/GenBank/DDBJ databases">
        <authorList>
            <person name="Islam A."/>
            <person name="Islam S."/>
            <person name="Flora M.S."/>
            <person name="Rahman M."/>
            <person name="Ziaur R.M."/>
            <person name="Epstein J.H."/>
            <person name="Hassan M."/>
            <person name="Klassen M."/>
            <person name="Woodard K."/>
            <person name="Webb A."/>
            <person name="Webby R.J."/>
            <person name="El Zowalaty M.E."/>
        </authorList>
    </citation>
    <scope>NUCLEOTIDE SEQUENCE [LARGE SCALE GENOMIC DNA]</scope>
    <source>
        <strain evidence="3">Pbs1</strain>
    </source>
</reference>
<dbReference type="Pfam" id="PF02458">
    <property type="entry name" value="Transferase"/>
    <property type="match status" value="1"/>
</dbReference>
<name>A0ABN8CT60_9STRA</name>
<proteinExistence type="predicted"/>
<sequence>MPPTQTEELSLPIQSEGTTNLNGCTADNNAAKSEDFLLPLSPLDALMQKLGVILLYIFPRPPSAKYYDLSKLQRAFITLVDKDYPILIGQLYVDSQTGVVSVKQTIESRLQGARIIRFETNSSSSVTTEDAMKTLSLDLLPTPRNPMELICVKGTVLSDGGLVIGVDASHALLDGEAMFTFMKAWGRYYSGTSEQDRMLINHDRHLLGGTGSPSKQVHPEFRLLEVHTVADGSKFETTTTASVPPPTTQHRFHFTLEMMKRIKEIATRGNASLGLSDPSYVSTIDAITGIFTALISRARGYGQDVKVITAVNARGRLNPPLPPNYFGNVIFSALSSYGSDELLNDIGNGGMISQDMLARLAQRVRSSIRQSDNDYLRDAIDYITEQTNLSAIQPAINAIFGPDIVYTSWVHTGMYDAKFEDTHPCMVSIPSLPFDGFVIITEASKGISGIDVQVFLECVAMKKLQELFLQVIKNKNNKNECPVNKAIAAKTMLEMAKPNDDTDDELNEPSIDDEVVSLVTRSFEVVSSVGKAEPDDEDEELETSDMDNPVSHDSTTV</sequence>
<dbReference type="PANTHER" id="PTHR31642">
    <property type="entry name" value="TRICHOTHECENE 3-O-ACETYLTRANSFERASE"/>
    <property type="match status" value="1"/>
</dbReference>
<evidence type="ECO:0000256" key="2">
    <source>
        <dbReference type="SAM" id="MobiDB-lite"/>
    </source>
</evidence>
<comment type="caution">
    <text evidence="3">The sequence shown here is derived from an EMBL/GenBank/DDBJ whole genome shotgun (WGS) entry which is preliminary data.</text>
</comment>
<protein>
    <recommendedName>
        <fullName evidence="5">Condensation domain-containing protein</fullName>
    </recommendedName>
</protein>